<protein>
    <submittedName>
        <fullName evidence="1">TetR family transcriptional regulator</fullName>
    </submittedName>
</protein>
<dbReference type="SUPFAM" id="SSF46689">
    <property type="entry name" value="Homeodomain-like"/>
    <property type="match status" value="1"/>
</dbReference>
<proteinExistence type="predicted"/>
<comment type="caution">
    <text evidence="1">The sequence shown here is derived from an EMBL/GenBank/DDBJ whole genome shotgun (WGS) entry which is preliminary data.</text>
</comment>
<organism evidence="1 2">
    <name type="scientific">Henriciella pelagia</name>
    <dbReference type="NCBI Taxonomy" id="1977912"/>
    <lineage>
        <taxon>Bacteria</taxon>
        <taxon>Pseudomonadati</taxon>
        <taxon>Pseudomonadota</taxon>
        <taxon>Alphaproteobacteria</taxon>
        <taxon>Hyphomonadales</taxon>
        <taxon>Hyphomonadaceae</taxon>
        <taxon>Henriciella</taxon>
    </lineage>
</organism>
<dbReference type="InterPro" id="IPR009057">
    <property type="entry name" value="Homeodomain-like_sf"/>
</dbReference>
<dbReference type="Proteomes" id="UP000628854">
    <property type="component" value="Unassembled WGS sequence"/>
</dbReference>
<dbReference type="RefSeq" id="WP_084391907.1">
    <property type="nucleotide sequence ID" value="NZ_BMKF01000002.1"/>
</dbReference>
<keyword evidence="2" id="KW-1185">Reference proteome</keyword>
<sequence>MPRPAGVRNQDFEEKRLALVTAASSFLLSDDVEAPSFRQIAIAVDTSEPTLRHYFQDRSGVIIAVFEQLHELAASMRAAAAVVGPSIEESVTDYLDLMSQYRENSLYIRAHRFGIRESMIDEKARRAYLENLVMPGVEAVANRLFKSPGWSGPLHAARQAAMMLMGSSIFMVLHQELLNGKKYAPMDVDAYFERMKIWMKPGLAEHPDPSVQN</sequence>
<evidence type="ECO:0000313" key="2">
    <source>
        <dbReference type="Proteomes" id="UP000628854"/>
    </source>
</evidence>
<dbReference type="EMBL" id="BMKF01000002">
    <property type="protein sequence ID" value="GGB74312.1"/>
    <property type="molecule type" value="Genomic_DNA"/>
</dbReference>
<evidence type="ECO:0000313" key="1">
    <source>
        <dbReference type="EMBL" id="GGB74312.1"/>
    </source>
</evidence>
<name>A0ABQ1JPJ1_9PROT</name>
<gene>
    <name evidence="1" type="ORF">GCM10011503_23790</name>
</gene>
<reference evidence="2" key="1">
    <citation type="journal article" date="2019" name="Int. J. Syst. Evol. Microbiol.">
        <title>The Global Catalogue of Microorganisms (GCM) 10K type strain sequencing project: providing services to taxonomists for standard genome sequencing and annotation.</title>
        <authorList>
            <consortium name="The Broad Institute Genomics Platform"/>
            <consortium name="The Broad Institute Genome Sequencing Center for Infectious Disease"/>
            <person name="Wu L."/>
            <person name="Ma J."/>
        </authorList>
    </citation>
    <scope>NUCLEOTIDE SEQUENCE [LARGE SCALE GENOMIC DNA]</scope>
    <source>
        <strain evidence="2">CGMCC 1.15928</strain>
    </source>
</reference>
<dbReference type="Gene3D" id="1.10.357.10">
    <property type="entry name" value="Tetracycline Repressor, domain 2"/>
    <property type="match status" value="1"/>
</dbReference>
<accession>A0ABQ1JPJ1</accession>